<protein>
    <recommendedName>
        <fullName evidence="4">Aminotransferase</fullName>
        <ecNumber evidence="4">2.6.1.-</ecNumber>
    </recommendedName>
</protein>
<keyword evidence="7" id="KW-1185">Reference proteome</keyword>
<evidence type="ECO:0000256" key="2">
    <source>
        <dbReference type="ARBA" id="ARBA00022576"/>
    </source>
</evidence>
<dbReference type="GO" id="GO:0008483">
    <property type="term" value="F:transaminase activity"/>
    <property type="evidence" value="ECO:0007669"/>
    <property type="project" value="UniProtKB-KW"/>
</dbReference>
<dbReference type="InterPro" id="IPR004838">
    <property type="entry name" value="NHTrfase_class1_PyrdxlP-BS"/>
</dbReference>
<accession>A0A3E1Y564</accession>
<dbReference type="PANTHER" id="PTHR42832:SF3">
    <property type="entry name" value="L-GLUTAMINE--4-(METHYLSULFANYL)-2-OXOBUTANOATE AMINOTRANSFERASE"/>
    <property type="match status" value="1"/>
</dbReference>
<dbReference type="Pfam" id="PF00155">
    <property type="entry name" value="Aminotran_1_2"/>
    <property type="match status" value="1"/>
</dbReference>
<evidence type="ECO:0000256" key="3">
    <source>
        <dbReference type="ARBA" id="ARBA00022679"/>
    </source>
</evidence>
<dbReference type="PANTHER" id="PTHR42832">
    <property type="entry name" value="AMINO ACID AMINOTRANSFERASE"/>
    <property type="match status" value="1"/>
</dbReference>
<dbReference type="PROSITE" id="PS00105">
    <property type="entry name" value="AA_TRANSFER_CLASS_1"/>
    <property type="match status" value="1"/>
</dbReference>
<dbReference type="GO" id="GO:0030170">
    <property type="term" value="F:pyridoxal phosphate binding"/>
    <property type="evidence" value="ECO:0007669"/>
    <property type="project" value="InterPro"/>
</dbReference>
<proteinExistence type="inferred from homology"/>
<evidence type="ECO:0000256" key="1">
    <source>
        <dbReference type="ARBA" id="ARBA00001933"/>
    </source>
</evidence>
<sequence>MQIQVAKRLQGTEEYYFSKKLREIEEMNKNGTKVINLGIGSPDLPPHPSVVEALHENAALPNTHAYQGYKGIPALRKAMADWYQRYYQVTLNPDTEVLPLIGSKEGIMHICMTYLQEGDEALIPNPGYPTYRSAVSLSGATVVDYDLTAENDWLPNLDELAQKDLSKVKLMWVNYPHMPTGAKVNKEFAKKLIAFAKQHQILICHDNPYSFILNDQPESLLQVEGAKDVVLELNSLSKSSNMAGWRIGMLVGDADRINEVLRFKSNMDSGMFQPMQMAAVKALELGKEWYDELNAVYRARRSKVFELLDLLECQYSTDQVGMFVWAKIPANIENGYLLADEVLQKARVFITPGGIFGSNGNGYIRISLCQDAAVFAEAIQRIKTSVK</sequence>
<comment type="caution">
    <text evidence="6">The sequence shown here is derived from an EMBL/GenBank/DDBJ whole genome shotgun (WGS) entry which is preliminary data.</text>
</comment>
<comment type="similarity">
    <text evidence="4">Belongs to the class-I pyridoxal-phosphate-dependent aminotransferase family.</text>
</comment>
<dbReference type="InterPro" id="IPR015422">
    <property type="entry name" value="PyrdxlP-dep_Trfase_small"/>
</dbReference>
<dbReference type="InterPro" id="IPR004839">
    <property type="entry name" value="Aminotransferase_I/II_large"/>
</dbReference>
<dbReference type="SUPFAM" id="SSF53383">
    <property type="entry name" value="PLP-dependent transferases"/>
    <property type="match status" value="1"/>
</dbReference>
<name>A0A3E1Y564_9BACT</name>
<keyword evidence="3 4" id="KW-0808">Transferase</keyword>
<dbReference type="RefSeq" id="WP_116978002.1">
    <property type="nucleotide sequence ID" value="NZ_QPMM01000012.1"/>
</dbReference>
<reference evidence="6 7" key="1">
    <citation type="submission" date="2018-07" db="EMBL/GenBank/DDBJ databases">
        <title>Chitinophaga K2CV101002-2 sp. nov., isolated from a monsoon evergreen broad-leaved forest soil.</title>
        <authorList>
            <person name="Lv Y."/>
        </authorList>
    </citation>
    <scope>NUCLEOTIDE SEQUENCE [LARGE SCALE GENOMIC DNA]</scope>
    <source>
        <strain evidence="6 7">GDMCC 1.1288</strain>
    </source>
</reference>
<dbReference type="Gene3D" id="3.90.1150.10">
    <property type="entry name" value="Aspartate Aminotransferase, domain 1"/>
    <property type="match status" value="1"/>
</dbReference>
<feature type="domain" description="Aminotransferase class I/classII large" evidence="5">
    <location>
        <begin position="32"/>
        <end position="382"/>
    </location>
</feature>
<dbReference type="InterPro" id="IPR015424">
    <property type="entry name" value="PyrdxlP-dep_Trfase"/>
</dbReference>
<dbReference type="Proteomes" id="UP000260644">
    <property type="component" value="Unassembled WGS sequence"/>
</dbReference>
<dbReference type="InterPro" id="IPR050881">
    <property type="entry name" value="LL-DAP_aminotransferase"/>
</dbReference>
<evidence type="ECO:0000256" key="4">
    <source>
        <dbReference type="RuleBase" id="RU000481"/>
    </source>
</evidence>
<dbReference type="CDD" id="cd00609">
    <property type="entry name" value="AAT_like"/>
    <property type="match status" value="1"/>
</dbReference>
<keyword evidence="2 4" id="KW-0032">Aminotransferase</keyword>
<dbReference type="Gene3D" id="3.40.640.10">
    <property type="entry name" value="Type I PLP-dependent aspartate aminotransferase-like (Major domain)"/>
    <property type="match status" value="1"/>
</dbReference>
<evidence type="ECO:0000313" key="6">
    <source>
        <dbReference type="EMBL" id="RFS19814.1"/>
    </source>
</evidence>
<dbReference type="OrthoDB" id="9802328at2"/>
<dbReference type="InterPro" id="IPR015421">
    <property type="entry name" value="PyrdxlP-dep_Trfase_major"/>
</dbReference>
<evidence type="ECO:0000259" key="5">
    <source>
        <dbReference type="Pfam" id="PF00155"/>
    </source>
</evidence>
<dbReference type="EMBL" id="QPMM01000012">
    <property type="protein sequence ID" value="RFS19814.1"/>
    <property type="molecule type" value="Genomic_DNA"/>
</dbReference>
<dbReference type="AlphaFoldDB" id="A0A3E1Y564"/>
<organism evidence="6 7">
    <name type="scientific">Chitinophaga silvatica</name>
    <dbReference type="NCBI Taxonomy" id="2282649"/>
    <lineage>
        <taxon>Bacteria</taxon>
        <taxon>Pseudomonadati</taxon>
        <taxon>Bacteroidota</taxon>
        <taxon>Chitinophagia</taxon>
        <taxon>Chitinophagales</taxon>
        <taxon>Chitinophagaceae</taxon>
        <taxon>Chitinophaga</taxon>
    </lineage>
</organism>
<dbReference type="EC" id="2.6.1.-" evidence="4"/>
<gene>
    <name evidence="6" type="ORF">DVR12_22220</name>
</gene>
<evidence type="ECO:0000313" key="7">
    <source>
        <dbReference type="Proteomes" id="UP000260644"/>
    </source>
</evidence>
<comment type="cofactor">
    <cofactor evidence="1 4">
        <name>pyridoxal 5'-phosphate</name>
        <dbReference type="ChEBI" id="CHEBI:597326"/>
    </cofactor>
</comment>